<protein>
    <submittedName>
        <fullName evidence="3">Uncharacterized SAM-binding protein YcdF (DUF218 family)</fullName>
    </submittedName>
</protein>
<feature type="transmembrane region" description="Helical" evidence="1">
    <location>
        <begin position="36"/>
        <end position="61"/>
    </location>
</feature>
<dbReference type="InterPro" id="IPR051599">
    <property type="entry name" value="Cell_Envelope_Assoc"/>
</dbReference>
<dbReference type="PANTHER" id="PTHR30336:SF4">
    <property type="entry name" value="ENVELOPE BIOGENESIS FACTOR ELYC"/>
    <property type="match status" value="1"/>
</dbReference>
<dbReference type="InterPro" id="IPR003848">
    <property type="entry name" value="DUF218"/>
</dbReference>
<evidence type="ECO:0000256" key="1">
    <source>
        <dbReference type="SAM" id="Phobius"/>
    </source>
</evidence>
<dbReference type="PANTHER" id="PTHR30336">
    <property type="entry name" value="INNER MEMBRANE PROTEIN, PROBABLE PERMEASE"/>
    <property type="match status" value="1"/>
</dbReference>
<dbReference type="Gene3D" id="3.40.50.620">
    <property type="entry name" value="HUPs"/>
    <property type="match status" value="1"/>
</dbReference>
<proteinExistence type="predicted"/>
<evidence type="ECO:0000259" key="2">
    <source>
        <dbReference type="Pfam" id="PF02698"/>
    </source>
</evidence>
<dbReference type="InterPro" id="IPR014729">
    <property type="entry name" value="Rossmann-like_a/b/a_fold"/>
</dbReference>
<keyword evidence="1" id="KW-0812">Transmembrane</keyword>
<dbReference type="EMBL" id="JAGGJV010000002">
    <property type="protein sequence ID" value="MBP1857738.1"/>
    <property type="molecule type" value="Genomic_DNA"/>
</dbReference>
<dbReference type="Proteomes" id="UP000823786">
    <property type="component" value="Unassembled WGS sequence"/>
</dbReference>
<organism evidence="3 4">
    <name type="scientific">Rhizobium herbae</name>
    <dbReference type="NCBI Taxonomy" id="508661"/>
    <lineage>
        <taxon>Bacteria</taxon>
        <taxon>Pseudomonadati</taxon>
        <taxon>Pseudomonadota</taxon>
        <taxon>Alphaproteobacteria</taxon>
        <taxon>Hyphomicrobiales</taxon>
        <taxon>Rhizobiaceae</taxon>
        <taxon>Rhizobium/Agrobacterium group</taxon>
        <taxon>Rhizobium</taxon>
    </lineage>
</organism>
<feature type="domain" description="DUF218" evidence="2">
    <location>
        <begin position="80"/>
        <end position="246"/>
    </location>
</feature>
<evidence type="ECO:0000313" key="3">
    <source>
        <dbReference type="EMBL" id="MBP1857738.1"/>
    </source>
</evidence>
<dbReference type="CDD" id="cd06259">
    <property type="entry name" value="YdcF-like"/>
    <property type="match status" value="1"/>
</dbReference>
<comment type="caution">
    <text evidence="3">The sequence shown here is derived from an EMBL/GenBank/DDBJ whole genome shotgun (WGS) entry which is preliminary data.</text>
</comment>
<reference evidence="3 4" key="1">
    <citation type="submission" date="2021-03" db="EMBL/GenBank/DDBJ databases">
        <title>Genomic Encyclopedia of Type Strains, Phase IV (KMG-IV): sequencing the most valuable type-strain genomes for metagenomic binning, comparative biology and taxonomic classification.</title>
        <authorList>
            <person name="Goeker M."/>
        </authorList>
    </citation>
    <scope>NUCLEOTIDE SEQUENCE [LARGE SCALE GENOMIC DNA]</scope>
    <source>
        <strain evidence="3 4">DSM 26427</strain>
    </source>
</reference>
<name>A0ABS4EII2_9HYPH</name>
<dbReference type="Pfam" id="PF02698">
    <property type="entry name" value="DUF218"/>
    <property type="match status" value="1"/>
</dbReference>
<feature type="transmembrane region" description="Helical" evidence="1">
    <location>
        <begin position="7"/>
        <end position="30"/>
    </location>
</feature>
<keyword evidence="1" id="KW-0472">Membrane</keyword>
<accession>A0ABS4EII2</accession>
<gene>
    <name evidence="3" type="ORF">J2Z75_001234</name>
</gene>
<keyword evidence="4" id="KW-1185">Reference proteome</keyword>
<keyword evidence="1" id="KW-1133">Transmembrane helix</keyword>
<dbReference type="RefSeq" id="WP_209849257.1">
    <property type="nucleotide sequence ID" value="NZ_JAGGJV010000002.1"/>
</dbReference>
<evidence type="ECO:0000313" key="4">
    <source>
        <dbReference type="Proteomes" id="UP000823786"/>
    </source>
</evidence>
<sequence length="262" mass="28466">MFLASKLLWLLAQPLSLIFVLLILSFIFGGAGFQRLYGFLSGLAATLFFFTLFTSTGAVMLQGLENRIARPASLPADLSCIIILGGSFENEVIAARGGIEFNQAADRFIEGLKLAQSHPAARILVSGGDGSFSGTYEGDAQAAETFFPTFGIAPERLIREDQSRTTFENAANTKQLLEAKGLSDCVLITSAFHMPRSVGLFRKLGITVIPWPVDYRTSGELTLAPDFSQPSLNAQLTTTAIREWTGLIAYYISGRTHVLFPQ</sequence>